<feature type="transmembrane region" description="Helical" evidence="1">
    <location>
        <begin position="117"/>
        <end position="142"/>
    </location>
</feature>
<sequence length="515" mass="56810">MKPGSLPWLLRFELLLYWRSLWSSSQKWAVVLLGGVVLGATVGLWFLLREQRGLLVGSPAELPQPLLLPFTLLGLMATLLMVTTAIQNSLQMMFERKDLDLLISSPVGTRGIFTVRVLGVVMTVSIWWVLFGLVMGLLGLLLGTWRFLGVPLAFLTLGSLISTMGVGLTFLLVRNLGLQRTRTLVQTLTVLLGALIFVATQLPNLLGSTGTGGNLLGSWMLRVQTLPASSPIWYWSRSLWLEPLPTLFMLVISVALLVGVVLSSHRAYLKGASEASGFSRPRTTSLKASPFRSGVFGLLWFKEWKLILRDPALFSQLIMQVIYLLPLFFMLFGVGRGNRMTSMMTPAFWVAATVMVSSSLTVWLGRIFIAAEDLPDLLAMAPHPRGSLRKQKMWVTLLPVFLLFIPLALVLGRSDPSLMLLGAAVLPASCLTLTYMQTQWAQPIKRADLMQKNGKAQGGVLQGFVELFTFVGWAGLVAAYGQHNTTWMLIALAVGIFFPVFFALLNHRKQSALGY</sequence>
<protein>
    <recommendedName>
        <fullName evidence="4">ABC transporter permease</fullName>
    </recommendedName>
</protein>
<dbReference type="Proteomes" id="UP000632222">
    <property type="component" value="Unassembled WGS sequence"/>
</dbReference>
<gene>
    <name evidence="2" type="ORF">GCM10008938_27410</name>
</gene>
<keyword evidence="3" id="KW-1185">Reference proteome</keyword>
<accession>A0ABQ2D2B7</accession>
<feature type="transmembrane region" description="Helical" evidence="1">
    <location>
        <begin position="312"/>
        <end position="335"/>
    </location>
</feature>
<feature type="transmembrane region" description="Helical" evidence="1">
    <location>
        <begin position="184"/>
        <end position="202"/>
    </location>
</feature>
<evidence type="ECO:0000256" key="1">
    <source>
        <dbReference type="SAM" id="Phobius"/>
    </source>
</evidence>
<evidence type="ECO:0008006" key="4">
    <source>
        <dbReference type="Google" id="ProtNLM"/>
    </source>
</evidence>
<keyword evidence="1" id="KW-0472">Membrane</keyword>
<feature type="transmembrane region" description="Helical" evidence="1">
    <location>
        <begin position="347"/>
        <end position="371"/>
    </location>
</feature>
<feature type="transmembrane region" description="Helical" evidence="1">
    <location>
        <begin position="67"/>
        <end position="86"/>
    </location>
</feature>
<feature type="transmembrane region" description="Helical" evidence="1">
    <location>
        <begin position="486"/>
        <end position="505"/>
    </location>
</feature>
<dbReference type="RefSeq" id="WP_189003270.1">
    <property type="nucleotide sequence ID" value="NZ_BMOD01000010.1"/>
</dbReference>
<name>A0ABQ2D2B7_9DEIO</name>
<evidence type="ECO:0000313" key="3">
    <source>
        <dbReference type="Proteomes" id="UP000632222"/>
    </source>
</evidence>
<dbReference type="EMBL" id="BMOD01000010">
    <property type="protein sequence ID" value="GGJ39899.1"/>
    <property type="molecule type" value="Genomic_DNA"/>
</dbReference>
<feature type="transmembrane region" description="Helical" evidence="1">
    <location>
        <begin position="244"/>
        <end position="262"/>
    </location>
</feature>
<evidence type="ECO:0000313" key="2">
    <source>
        <dbReference type="EMBL" id="GGJ39899.1"/>
    </source>
</evidence>
<proteinExistence type="predicted"/>
<feature type="transmembrane region" description="Helical" evidence="1">
    <location>
        <begin position="148"/>
        <end position="172"/>
    </location>
</feature>
<feature type="transmembrane region" description="Helical" evidence="1">
    <location>
        <begin position="392"/>
        <end position="412"/>
    </location>
</feature>
<keyword evidence="1" id="KW-0812">Transmembrane</keyword>
<feature type="transmembrane region" description="Helical" evidence="1">
    <location>
        <begin position="28"/>
        <end position="47"/>
    </location>
</feature>
<feature type="transmembrane region" description="Helical" evidence="1">
    <location>
        <begin position="459"/>
        <end position="480"/>
    </location>
</feature>
<organism evidence="2 3">
    <name type="scientific">Deinococcus roseus</name>
    <dbReference type="NCBI Taxonomy" id="392414"/>
    <lineage>
        <taxon>Bacteria</taxon>
        <taxon>Thermotogati</taxon>
        <taxon>Deinococcota</taxon>
        <taxon>Deinococci</taxon>
        <taxon>Deinococcales</taxon>
        <taxon>Deinococcaceae</taxon>
        <taxon>Deinococcus</taxon>
    </lineage>
</organism>
<keyword evidence="1" id="KW-1133">Transmembrane helix</keyword>
<reference evidence="3" key="1">
    <citation type="journal article" date="2019" name="Int. J. Syst. Evol. Microbiol.">
        <title>The Global Catalogue of Microorganisms (GCM) 10K type strain sequencing project: providing services to taxonomists for standard genome sequencing and annotation.</title>
        <authorList>
            <consortium name="The Broad Institute Genomics Platform"/>
            <consortium name="The Broad Institute Genome Sequencing Center for Infectious Disease"/>
            <person name="Wu L."/>
            <person name="Ma J."/>
        </authorList>
    </citation>
    <scope>NUCLEOTIDE SEQUENCE [LARGE SCALE GENOMIC DNA]</scope>
    <source>
        <strain evidence="3">JCM 14370</strain>
    </source>
</reference>
<comment type="caution">
    <text evidence="2">The sequence shown here is derived from an EMBL/GenBank/DDBJ whole genome shotgun (WGS) entry which is preliminary data.</text>
</comment>
<feature type="transmembrane region" description="Helical" evidence="1">
    <location>
        <begin position="418"/>
        <end position="438"/>
    </location>
</feature>